<keyword evidence="4" id="KW-0812">Transmembrane</keyword>
<dbReference type="PANTHER" id="PTHR30042">
    <property type="entry name" value="POTASSIUM-TRANSPORTING ATPASE C CHAIN"/>
    <property type="match status" value="1"/>
</dbReference>
<dbReference type="PANTHER" id="PTHR30042:SF2">
    <property type="entry name" value="POTASSIUM-TRANSPORTING ATPASE KDPC SUBUNIT"/>
    <property type="match status" value="1"/>
</dbReference>
<reference evidence="11 12" key="1">
    <citation type="submission" date="2019-07" db="EMBL/GenBank/DDBJ databases">
        <title>Genomic Encyclopedia of Archaeal and Bacterial Type Strains, Phase II (KMG-II): from individual species to whole genera.</title>
        <authorList>
            <person name="Goeker M."/>
        </authorList>
    </citation>
    <scope>NUCLEOTIDE SEQUENCE [LARGE SCALE GENOMIC DNA]</scope>
    <source>
        <strain evidence="11 12">DSM 46842</strain>
    </source>
</reference>
<dbReference type="Proteomes" id="UP000322499">
    <property type="component" value="Unassembled WGS sequence"/>
</dbReference>
<evidence type="ECO:0000256" key="7">
    <source>
        <dbReference type="ARBA" id="ARBA00022958"/>
    </source>
</evidence>
<evidence type="ECO:0000313" key="11">
    <source>
        <dbReference type="EMBL" id="TYP81897.1"/>
    </source>
</evidence>
<name>A0A5S5CL26_9ACTN</name>
<keyword evidence="8" id="KW-1133">Transmembrane helix</keyword>
<gene>
    <name evidence="11" type="ORF">BD833_12213</name>
</gene>
<evidence type="ECO:0000256" key="3">
    <source>
        <dbReference type="ARBA" id="ARBA00022538"/>
    </source>
</evidence>
<evidence type="ECO:0000256" key="10">
    <source>
        <dbReference type="ARBA" id="ARBA00023136"/>
    </source>
</evidence>
<keyword evidence="6" id="KW-0067">ATP-binding</keyword>
<dbReference type="GO" id="GO:0016020">
    <property type="term" value="C:membrane"/>
    <property type="evidence" value="ECO:0007669"/>
    <property type="project" value="InterPro"/>
</dbReference>
<dbReference type="GO" id="GO:0005524">
    <property type="term" value="F:ATP binding"/>
    <property type="evidence" value="ECO:0007669"/>
    <property type="project" value="UniProtKB-KW"/>
</dbReference>
<keyword evidence="7" id="KW-0630">Potassium</keyword>
<dbReference type="EMBL" id="VNHW01000022">
    <property type="protein sequence ID" value="TYP81897.1"/>
    <property type="molecule type" value="Genomic_DNA"/>
</dbReference>
<keyword evidence="10" id="KW-0472">Membrane</keyword>
<evidence type="ECO:0000256" key="4">
    <source>
        <dbReference type="ARBA" id="ARBA00022692"/>
    </source>
</evidence>
<evidence type="ECO:0000313" key="12">
    <source>
        <dbReference type="Proteomes" id="UP000322499"/>
    </source>
</evidence>
<keyword evidence="9" id="KW-0406">Ion transport</keyword>
<keyword evidence="12" id="KW-1185">Reference proteome</keyword>
<keyword evidence="5" id="KW-0547">Nucleotide-binding</keyword>
<comment type="caution">
    <text evidence="11">The sequence shown here is derived from an EMBL/GenBank/DDBJ whole genome shotgun (WGS) entry which is preliminary data.</text>
</comment>
<keyword evidence="1" id="KW-0813">Transport</keyword>
<proteinExistence type="predicted"/>
<keyword evidence="2" id="KW-1003">Cell membrane</keyword>
<evidence type="ECO:0000256" key="9">
    <source>
        <dbReference type="ARBA" id="ARBA00023065"/>
    </source>
</evidence>
<dbReference type="InterPro" id="IPR003820">
    <property type="entry name" value="KdpC"/>
</dbReference>
<protein>
    <submittedName>
        <fullName evidence="11">K+-transporting ATPase KdpC subunit</fullName>
    </submittedName>
</protein>
<accession>A0A5S5CL26</accession>
<organism evidence="11 12">
    <name type="scientific">Blastococcus xanthinilyticus</name>
    <dbReference type="NCBI Taxonomy" id="1564164"/>
    <lineage>
        <taxon>Bacteria</taxon>
        <taxon>Bacillati</taxon>
        <taxon>Actinomycetota</taxon>
        <taxon>Actinomycetes</taxon>
        <taxon>Geodermatophilales</taxon>
        <taxon>Geodermatophilaceae</taxon>
        <taxon>Blastococcus</taxon>
    </lineage>
</organism>
<dbReference type="AlphaFoldDB" id="A0A5S5CL26"/>
<dbReference type="GO" id="GO:0008556">
    <property type="term" value="F:P-type potassium transmembrane transporter activity"/>
    <property type="evidence" value="ECO:0007669"/>
    <property type="project" value="InterPro"/>
</dbReference>
<dbReference type="Pfam" id="PF02669">
    <property type="entry name" value="KdpC"/>
    <property type="match status" value="1"/>
</dbReference>
<keyword evidence="3" id="KW-0633">Potassium transport</keyword>
<sequence length="88" mass="8817">MAAFDVVAVADVPADAVTASGSGLDPHISPEYADLQLDRVAAARGLPATEVSDLVAAHSSGRDLSVVGAPHVDVLRLNVALDRSTAGG</sequence>
<evidence type="ECO:0000256" key="8">
    <source>
        <dbReference type="ARBA" id="ARBA00022989"/>
    </source>
</evidence>
<evidence type="ECO:0000256" key="5">
    <source>
        <dbReference type="ARBA" id="ARBA00022741"/>
    </source>
</evidence>
<evidence type="ECO:0000256" key="2">
    <source>
        <dbReference type="ARBA" id="ARBA00022475"/>
    </source>
</evidence>
<evidence type="ECO:0000256" key="1">
    <source>
        <dbReference type="ARBA" id="ARBA00022448"/>
    </source>
</evidence>
<evidence type="ECO:0000256" key="6">
    <source>
        <dbReference type="ARBA" id="ARBA00022840"/>
    </source>
</evidence>